<evidence type="ECO:0000313" key="2">
    <source>
        <dbReference type="EMBL" id="MBO8484624.1"/>
    </source>
</evidence>
<comment type="caution">
    <text evidence="2">The sequence shown here is derived from an EMBL/GenBank/DDBJ whole genome shotgun (WGS) entry which is preliminary data.</text>
</comment>
<accession>A0A940DVP8</accession>
<dbReference type="AlphaFoldDB" id="A0A940DVP8"/>
<dbReference type="Pfam" id="PF04230">
    <property type="entry name" value="PS_pyruv_trans"/>
    <property type="match status" value="1"/>
</dbReference>
<evidence type="ECO:0000313" key="3">
    <source>
        <dbReference type="Proteomes" id="UP000725002"/>
    </source>
</evidence>
<sequence length="408" mass="44842">MKIGVITFHAALNYGSALQAYALQEYLSARGHDVSIIDFRSLAQRRLYPAPVCFNSVYNTKQSLRRLFFGWPEIRFMSRKRSAFRKFMSGYMNLTPVCFRSEAGLKRHDWSSYDMIVSGSDQIWNPSAIDFSFAYLLDFLENEAGGPERSGSLSRPLRVAYAPSAGPHAMDLDAGRLAKYVSRYDAVSVREQETAALLKAGGAGSLSCPVLPDPVLLHDAGFYREMLPASGTPPHNDGYRIPHRYILYYAPGRRNSQAEMLADAVSSGMMGDGASSILPDRDRMPVVRITDGSSAPGGSIVHRTPKQRPATEICIPAGPAEFISLLDGASCTVGTSFHLMVFSMLFGKDFWCPDAASDSRKSRLLESLGLSPSSSFFRFSSHEIRPRLLSALSALRLSADCFWSGLGV</sequence>
<keyword evidence="2" id="KW-0808">Transferase</keyword>
<evidence type="ECO:0000259" key="1">
    <source>
        <dbReference type="Pfam" id="PF04230"/>
    </source>
</evidence>
<name>A0A940DVP8_9BACT</name>
<feature type="domain" description="Polysaccharide pyruvyl transferase" evidence="1">
    <location>
        <begin position="13"/>
        <end position="350"/>
    </location>
</feature>
<dbReference type="GO" id="GO:0016740">
    <property type="term" value="F:transferase activity"/>
    <property type="evidence" value="ECO:0007669"/>
    <property type="project" value="UniProtKB-KW"/>
</dbReference>
<dbReference type="Proteomes" id="UP000725002">
    <property type="component" value="Unassembled WGS sequence"/>
</dbReference>
<gene>
    <name evidence="2" type="ORF">IAB75_11035</name>
</gene>
<reference evidence="2" key="2">
    <citation type="journal article" date="2021" name="PeerJ">
        <title>Extensive microbial diversity within the chicken gut microbiome revealed by metagenomics and culture.</title>
        <authorList>
            <person name="Gilroy R."/>
            <person name="Ravi A."/>
            <person name="Getino M."/>
            <person name="Pursley I."/>
            <person name="Horton D.L."/>
            <person name="Alikhan N.F."/>
            <person name="Baker D."/>
            <person name="Gharbi K."/>
            <person name="Hall N."/>
            <person name="Watson M."/>
            <person name="Adriaenssens E.M."/>
            <person name="Foster-Nyarko E."/>
            <person name="Jarju S."/>
            <person name="Secka A."/>
            <person name="Antonio M."/>
            <person name="Oren A."/>
            <person name="Chaudhuri R.R."/>
            <person name="La Ragione R."/>
            <person name="Hildebrand F."/>
            <person name="Pallen M.J."/>
        </authorList>
    </citation>
    <scope>NUCLEOTIDE SEQUENCE</scope>
    <source>
        <strain evidence="2">G3-8215</strain>
    </source>
</reference>
<reference evidence="2" key="1">
    <citation type="submission" date="2020-10" db="EMBL/GenBank/DDBJ databases">
        <authorList>
            <person name="Gilroy R."/>
        </authorList>
    </citation>
    <scope>NUCLEOTIDE SEQUENCE</scope>
    <source>
        <strain evidence="2">G3-8215</strain>
    </source>
</reference>
<dbReference type="EMBL" id="JADILV010000080">
    <property type="protein sequence ID" value="MBO8484624.1"/>
    <property type="molecule type" value="Genomic_DNA"/>
</dbReference>
<proteinExistence type="predicted"/>
<dbReference type="InterPro" id="IPR007345">
    <property type="entry name" value="Polysacch_pyruvyl_Trfase"/>
</dbReference>
<protein>
    <submittedName>
        <fullName evidence="2">Polysaccharide pyruvyl transferase family protein</fullName>
    </submittedName>
</protein>
<organism evidence="2 3">
    <name type="scientific">Candidatus Cryptobacteroides avicola</name>
    <dbReference type="NCBI Taxonomy" id="2840757"/>
    <lineage>
        <taxon>Bacteria</taxon>
        <taxon>Pseudomonadati</taxon>
        <taxon>Bacteroidota</taxon>
        <taxon>Bacteroidia</taxon>
        <taxon>Bacteroidales</taxon>
        <taxon>Candidatus Cryptobacteroides</taxon>
    </lineage>
</organism>